<protein>
    <submittedName>
        <fullName evidence="1">Uncharacterized protein</fullName>
    </submittedName>
</protein>
<comment type="caution">
    <text evidence="1">The sequence shown here is derived from an EMBL/GenBank/DDBJ whole genome shotgun (WGS) entry which is preliminary data.</text>
</comment>
<dbReference type="EMBL" id="BSOK01000038">
    <property type="protein sequence ID" value="GLR29471.1"/>
    <property type="molecule type" value="Genomic_DNA"/>
</dbReference>
<evidence type="ECO:0000313" key="2">
    <source>
        <dbReference type="Proteomes" id="UP001156645"/>
    </source>
</evidence>
<name>A0ABQ5Z227_9GAMM</name>
<gene>
    <name evidence="1" type="ORF">GCM10007915_17100</name>
</gene>
<proteinExistence type="predicted"/>
<sequence length="61" mass="6655">MCKILSGYALWSTYLDMVEAEIAADDVYAGIGLQYTGPRPTAPLIKPKHTGQILNEDGTQQ</sequence>
<keyword evidence="2" id="KW-1185">Reference proteome</keyword>
<evidence type="ECO:0000313" key="1">
    <source>
        <dbReference type="EMBL" id="GLR29471.1"/>
    </source>
</evidence>
<accession>A0ABQ5Z227</accession>
<dbReference type="Proteomes" id="UP001156645">
    <property type="component" value="Unassembled WGS sequence"/>
</dbReference>
<organism evidence="1 2">
    <name type="scientific">Psychrobacter pacificensis</name>
    <dbReference type="NCBI Taxonomy" id="112002"/>
    <lineage>
        <taxon>Bacteria</taxon>
        <taxon>Pseudomonadati</taxon>
        <taxon>Pseudomonadota</taxon>
        <taxon>Gammaproteobacteria</taxon>
        <taxon>Moraxellales</taxon>
        <taxon>Moraxellaceae</taxon>
        <taxon>Psychrobacter</taxon>
    </lineage>
</organism>
<reference evidence="2" key="1">
    <citation type="journal article" date="2019" name="Int. J. Syst. Evol. Microbiol.">
        <title>The Global Catalogue of Microorganisms (GCM) 10K type strain sequencing project: providing services to taxonomists for standard genome sequencing and annotation.</title>
        <authorList>
            <consortium name="The Broad Institute Genomics Platform"/>
            <consortium name="The Broad Institute Genome Sequencing Center for Infectious Disease"/>
            <person name="Wu L."/>
            <person name="Ma J."/>
        </authorList>
    </citation>
    <scope>NUCLEOTIDE SEQUENCE [LARGE SCALE GENOMIC DNA]</scope>
    <source>
        <strain evidence="2">NBRC 103191</strain>
    </source>
</reference>
<dbReference type="RefSeq" id="WP_201587555.1">
    <property type="nucleotide sequence ID" value="NZ_CAJHAO010000001.1"/>
</dbReference>